<evidence type="ECO:0000256" key="1">
    <source>
        <dbReference type="ARBA" id="ARBA00008799"/>
    </source>
</evidence>
<dbReference type="EMBL" id="NRSG01000163">
    <property type="protein sequence ID" value="MBK1660292.1"/>
    <property type="molecule type" value="Genomic_DNA"/>
</dbReference>
<evidence type="ECO:0000313" key="4">
    <source>
        <dbReference type="Proteomes" id="UP000697995"/>
    </source>
</evidence>
<proteinExistence type="inferred from homology"/>
<comment type="caution">
    <text evidence="3">The sequence shown here is derived from an EMBL/GenBank/DDBJ whole genome shotgun (WGS) entry which is preliminary data.</text>
</comment>
<dbReference type="PANTHER" id="PTHR10788">
    <property type="entry name" value="TREHALOSE-6-PHOSPHATE SYNTHASE"/>
    <property type="match status" value="1"/>
</dbReference>
<dbReference type="Pfam" id="PF00982">
    <property type="entry name" value="Glyco_transf_20"/>
    <property type="match status" value="1"/>
</dbReference>
<keyword evidence="4" id="KW-1185">Reference proteome</keyword>
<feature type="region of interest" description="Disordered" evidence="2">
    <location>
        <begin position="1"/>
        <end position="36"/>
    </location>
</feature>
<dbReference type="Gene3D" id="3.40.50.2000">
    <property type="entry name" value="Glycogen Phosphorylase B"/>
    <property type="match status" value="2"/>
</dbReference>
<protein>
    <recommendedName>
        <fullName evidence="5">Trehalose-6-phosphate synthase</fullName>
    </recommendedName>
</protein>
<accession>A0ABS1D1X8</accession>
<name>A0ABS1D1X8_9PROT</name>
<organism evidence="3 4">
    <name type="scientific">Paracraurococcus ruber</name>
    <dbReference type="NCBI Taxonomy" id="77675"/>
    <lineage>
        <taxon>Bacteria</taxon>
        <taxon>Pseudomonadati</taxon>
        <taxon>Pseudomonadota</taxon>
        <taxon>Alphaproteobacteria</taxon>
        <taxon>Acetobacterales</taxon>
        <taxon>Roseomonadaceae</taxon>
        <taxon>Paracraurococcus</taxon>
    </lineage>
</organism>
<gene>
    <name evidence="3" type="ORF">CKO45_18855</name>
</gene>
<evidence type="ECO:0000256" key="2">
    <source>
        <dbReference type="SAM" id="MobiDB-lite"/>
    </source>
</evidence>
<reference evidence="3 4" key="1">
    <citation type="journal article" date="2020" name="Microorganisms">
        <title>Osmotic Adaptation and Compatible Solute Biosynthesis of Phototrophic Bacteria as Revealed from Genome Analyses.</title>
        <authorList>
            <person name="Imhoff J.F."/>
            <person name="Rahn T."/>
            <person name="Kunzel S."/>
            <person name="Keller A."/>
            <person name="Neulinger S.C."/>
        </authorList>
    </citation>
    <scope>NUCLEOTIDE SEQUENCE [LARGE SCALE GENOMIC DNA]</scope>
    <source>
        <strain evidence="3 4">DSM 15382</strain>
    </source>
</reference>
<dbReference type="InterPro" id="IPR001830">
    <property type="entry name" value="Glyco_trans_20"/>
</dbReference>
<evidence type="ECO:0008006" key="5">
    <source>
        <dbReference type="Google" id="ProtNLM"/>
    </source>
</evidence>
<dbReference type="Proteomes" id="UP000697995">
    <property type="component" value="Unassembled WGS sequence"/>
</dbReference>
<evidence type="ECO:0000313" key="3">
    <source>
        <dbReference type="EMBL" id="MBK1660292.1"/>
    </source>
</evidence>
<dbReference type="SUPFAM" id="SSF53756">
    <property type="entry name" value="UDP-Glycosyltransferase/glycogen phosphorylase"/>
    <property type="match status" value="1"/>
</dbReference>
<sequence length="503" mass="53538">MGGTALAGRADRGGSARPGRPPARRAGACPTSGGGAGGGMSRIVVVSNRVPVPQGNAGQAGGLAVALLGLMQRRGGLWFGWSGAVAEAASPPNLVQRSGVGYATIDLTEAEHRGYYTGYSNGVLWPMLHGLPHLMSFRRPDLDTYRRVNRRFADALVPMLRQDDRIWVHDYHLLSLPAALRQRGVLGPTGFYLHVPFPAADAAAVAPGIRGLVQDVLACDLLGFQTASDRENFAATAIGFAGAVRTGDEMLELGGRPVRLGVFPAEIAAPEFAATAAAQMQAEPARLLARSLREQALLLGVDRLDPTKGIPERLEAFRRVAARRPPRSLAMLQIAAPSREDVAAYKRLRQEIDTAAGAINSELGEPDWLPLRLLARPQARDTVAGFMRLARVGVVTPLRDGMNLVAKEYVAAQDPADPGVLVLSRFAGAAAQLTSALLVNPHDAEGMAEAICAALDMPLAERRARWQDAWAAIAETSPERWGEEFLRALSPEALDRLPVAGTA</sequence>
<dbReference type="CDD" id="cd03788">
    <property type="entry name" value="GT20_TPS"/>
    <property type="match status" value="1"/>
</dbReference>
<comment type="similarity">
    <text evidence="1">Belongs to the glycosyltransferase 20 family.</text>
</comment>
<dbReference type="PANTHER" id="PTHR10788:SF106">
    <property type="entry name" value="BCDNA.GH08860"/>
    <property type="match status" value="1"/>
</dbReference>
<feature type="compositionally biased region" description="Low complexity" evidence="2">
    <location>
        <begin position="15"/>
        <end position="31"/>
    </location>
</feature>